<dbReference type="PATRIC" id="fig|1121022.4.peg.3331"/>
<evidence type="ECO:0000313" key="1">
    <source>
        <dbReference type="EMBL" id="ESQ88105.1"/>
    </source>
</evidence>
<comment type="caution">
    <text evidence="1">The sequence shown here is derived from an EMBL/GenBank/DDBJ whole genome shotgun (WGS) entry which is preliminary data.</text>
</comment>
<dbReference type="RefSeq" id="WP_018083273.1">
    <property type="nucleotide sequence ID" value="NZ_AQWM01000027.1"/>
</dbReference>
<dbReference type="InterPro" id="IPR036005">
    <property type="entry name" value="Creatinase/aminopeptidase-like"/>
</dbReference>
<accession>V4PRI3</accession>
<protein>
    <recommendedName>
        <fullName evidence="3">Xaa-Pro aminopeptidase</fullName>
    </recommendedName>
</protein>
<dbReference type="Gene3D" id="3.90.230.10">
    <property type="entry name" value="Creatinase/methionine aminopeptidase superfamily"/>
    <property type="match status" value="1"/>
</dbReference>
<evidence type="ECO:0000313" key="2">
    <source>
        <dbReference type="Proteomes" id="UP000017837"/>
    </source>
</evidence>
<dbReference type="CDD" id="cd01066">
    <property type="entry name" value="APP_MetAP"/>
    <property type="match status" value="1"/>
</dbReference>
<dbReference type="STRING" id="1121022.GCA_000376105_03592"/>
<organism evidence="1 2">
    <name type="scientific">Asticcacaulis benevestitus DSM 16100 = ATCC BAA-896</name>
    <dbReference type="NCBI Taxonomy" id="1121022"/>
    <lineage>
        <taxon>Bacteria</taxon>
        <taxon>Pseudomonadati</taxon>
        <taxon>Pseudomonadota</taxon>
        <taxon>Alphaproteobacteria</taxon>
        <taxon>Caulobacterales</taxon>
        <taxon>Caulobacteraceae</taxon>
        <taxon>Asticcacaulis</taxon>
    </lineage>
</organism>
<dbReference type="SUPFAM" id="SSF55920">
    <property type="entry name" value="Creatinase/aminopeptidase"/>
    <property type="match status" value="1"/>
</dbReference>
<name>V4PRI3_9CAUL</name>
<reference evidence="1 2" key="1">
    <citation type="journal article" date="2014" name="Nature">
        <title>Sequential evolution of bacterial morphology by co-option of a developmental regulator.</title>
        <authorList>
            <person name="Jiang C."/>
            <person name="Brown P.J."/>
            <person name="Ducret A."/>
            <person name="Brun Y.V."/>
        </authorList>
    </citation>
    <scope>NUCLEOTIDE SEQUENCE [LARGE SCALE GENOMIC DNA]</scope>
    <source>
        <strain evidence="1 2">DSM 16100</strain>
    </source>
</reference>
<keyword evidence="2" id="KW-1185">Reference proteome</keyword>
<dbReference type="EMBL" id="AWGB01000039">
    <property type="protein sequence ID" value="ESQ88105.1"/>
    <property type="molecule type" value="Genomic_DNA"/>
</dbReference>
<dbReference type="OrthoDB" id="9778159at2"/>
<proteinExistence type="predicted"/>
<dbReference type="eggNOG" id="COG0006">
    <property type="taxonomic scope" value="Bacteria"/>
</dbReference>
<sequence length="453" mass="48845">MTVELAPVSVPDFGLPLQKPSVPVHTYDLRCREAYDRAGCDWVAVYADREHFSNIAYLCDFEPRFEEALLMLGPDDVRVIITGNECVSFAQAMTRLTSFEVRLCQAMSLPGQDRSRAPSLLAVLKDIGILAGQRIGLVGWKPPALEAGEDAGFFFPSVYVDALRRSAGDPSAVVDRTESLMHPEQGLRAIVDADQIAAFEWAASRATAAVWRIVTQVREGDSELEAAARMAYAGEPLSAHVMLASSDASGPVVGLRSPTARRLSRGDGVTTAVGYWGGLSARAGLISDGDDDFLKTASAYFKGLLAWYETVDIGVAGTEVFSRVSETLAQGGLGSMLNPGHLCGHEEWVNTPIRPTGDYRLRSGMVFQVDIIPTPMPLGWALNCEDPVVLADAALRSEIATRHPDVMSRIDARRSFMAEALGVNLSPSILPLGQTPGCLAPFWLKSGHLLVKG</sequence>
<gene>
    <name evidence="1" type="ORF">ABENE_16380</name>
</gene>
<dbReference type="AlphaFoldDB" id="V4PRI3"/>
<evidence type="ECO:0008006" key="3">
    <source>
        <dbReference type="Google" id="ProtNLM"/>
    </source>
</evidence>
<dbReference type="Proteomes" id="UP000017837">
    <property type="component" value="Unassembled WGS sequence"/>
</dbReference>